<organism evidence="2 3">
    <name type="scientific">Marasmius tenuissimus</name>
    <dbReference type="NCBI Taxonomy" id="585030"/>
    <lineage>
        <taxon>Eukaryota</taxon>
        <taxon>Fungi</taxon>
        <taxon>Dikarya</taxon>
        <taxon>Basidiomycota</taxon>
        <taxon>Agaricomycotina</taxon>
        <taxon>Agaricomycetes</taxon>
        <taxon>Agaricomycetidae</taxon>
        <taxon>Agaricales</taxon>
        <taxon>Marasmiineae</taxon>
        <taxon>Marasmiaceae</taxon>
        <taxon>Marasmius</taxon>
    </lineage>
</organism>
<keyword evidence="3" id="KW-1185">Reference proteome</keyword>
<evidence type="ECO:0000256" key="1">
    <source>
        <dbReference type="SAM" id="Phobius"/>
    </source>
</evidence>
<keyword evidence="1" id="KW-0472">Membrane</keyword>
<proteinExistence type="predicted"/>
<dbReference type="Proteomes" id="UP001437256">
    <property type="component" value="Unassembled WGS sequence"/>
</dbReference>
<accession>A0ABR2ZTU6</accession>
<name>A0ABR2ZTU6_9AGAR</name>
<dbReference type="EMBL" id="JBBXMP010000060">
    <property type="protein sequence ID" value="KAL0064579.1"/>
    <property type="molecule type" value="Genomic_DNA"/>
</dbReference>
<comment type="caution">
    <text evidence="2">The sequence shown here is derived from an EMBL/GenBank/DDBJ whole genome shotgun (WGS) entry which is preliminary data.</text>
</comment>
<evidence type="ECO:0000313" key="2">
    <source>
        <dbReference type="EMBL" id="KAL0064579.1"/>
    </source>
</evidence>
<evidence type="ECO:0000313" key="3">
    <source>
        <dbReference type="Proteomes" id="UP001437256"/>
    </source>
</evidence>
<protein>
    <submittedName>
        <fullName evidence="2">Uncharacterized protein</fullName>
    </submittedName>
</protein>
<keyword evidence="1" id="KW-1133">Transmembrane helix</keyword>
<feature type="transmembrane region" description="Helical" evidence="1">
    <location>
        <begin position="66"/>
        <end position="92"/>
    </location>
</feature>
<sequence>MNLSLTGFSIQDPTVLDKGSPQLDYPFRAPGEDVNNPAYPYARLSKKTEVEEAVIISHLQKAELKWAWGCLFALLVVTVFGVAAGVTVRAVLRL</sequence>
<gene>
    <name evidence="2" type="ORF">AAF712_008524</name>
</gene>
<reference evidence="2 3" key="1">
    <citation type="submission" date="2024-05" db="EMBL/GenBank/DDBJ databases">
        <title>A draft genome resource for the thread blight pathogen Marasmius tenuissimus strain MS-2.</title>
        <authorList>
            <person name="Yulfo-Soto G.E."/>
            <person name="Baruah I.K."/>
            <person name="Amoako-Attah I."/>
            <person name="Bukari Y."/>
            <person name="Meinhardt L.W."/>
            <person name="Bailey B.A."/>
            <person name="Cohen S.P."/>
        </authorList>
    </citation>
    <scope>NUCLEOTIDE SEQUENCE [LARGE SCALE GENOMIC DNA]</scope>
    <source>
        <strain evidence="2 3">MS-2</strain>
    </source>
</reference>
<keyword evidence="1" id="KW-0812">Transmembrane</keyword>